<dbReference type="OrthoDB" id="9905573at2"/>
<dbReference type="Proteomes" id="UP000029055">
    <property type="component" value="Unassembled WGS sequence"/>
</dbReference>
<proteinExistence type="predicted"/>
<evidence type="ECO:0000313" key="2">
    <source>
        <dbReference type="EMBL" id="KFI98834.1"/>
    </source>
</evidence>
<dbReference type="EMBL" id="JGZR01000016">
    <property type="protein sequence ID" value="KFI98834.1"/>
    <property type="molecule type" value="Genomic_DNA"/>
</dbReference>
<organism evidence="2 3">
    <name type="scientific">Bifidobacterium subtile</name>
    <dbReference type="NCBI Taxonomy" id="77635"/>
    <lineage>
        <taxon>Bacteria</taxon>
        <taxon>Bacillati</taxon>
        <taxon>Actinomycetota</taxon>
        <taxon>Actinomycetes</taxon>
        <taxon>Bifidobacteriales</taxon>
        <taxon>Bifidobacteriaceae</taxon>
        <taxon>Bifidobacterium</taxon>
    </lineage>
</organism>
<gene>
    <name evidence="2" type="ORF">BISU_2037</name>
</gene>
<sequence length="102" mass="11308">MNAATSPNCMGTANNAYLWPAVPPKLTDSQLEQQERYWAKKSRHYARCRRWHELRMRYLTLHLFIAKANAALGGWPTLIAGIATASAVAAALLSIATSKHSK</sequence>
<feature type="transmembrane region" description="Helical" evidence="1">
    <location>
        <begin position="78"/>
        <end position="96"/>
    </location>
</feature>
<keyword evidence="3" id="KW-1185">Reference proteome</keyword>
<protein>
    <submittedName>
        <fullName evidence="2">Uncharacterized protein</fullName>
    </submittedName>
</protein>
<comment type="caution">
    <text evidence="2">The sequence shown here is derived from an EMBL/GenBank/DDBJ whole genome shotgun (WGS) entry which is preliminary data.</text>
</comment>
<evidence type="ECO:0000256" key="1">
    <source>
        <dbReference type="SAM" id="Phobius"/>
    </source>
</evidence>
<keyword evidence="1" id="KW-1133">Transmembrane helix</keyword>
<accession>A0A087DTI4</accession>
<name>A0A087DTI4_9BIFI</name>
<dbReference type="RefSeq" id="WP_024463933.1">
    <property type="nucleotide sequence ID" value="NZ_CP062939.1"/>
</dbReference>
<keyword evidence="1" id="KW-0472">Membrane</keyword>
<reference evidence="2 3" key="1">
    <citation type="submission" date="2014-03" db="EMBL/GenBank/DDBJ databases">
        <title>Genomics of Bifidobacteria.</title>
        <authorList>
            <person name="Ventura M."/>
            <person name="Milani C."/>
            <person name="Lugli G.A."/>
        </authorList>
    </citation>
    <scope>NUCLEOTIDE SEQUENCE [LARGE SCALE GENOMIC DNA]</scope>
    <source>
        <strain evidence="2 3">LMG 11597</strain>
    </source>
</reference>
<dbReference type="AlphaFoldDB" id="A0A087DTI4"/>
<keyword evidence="1" id="KW-0812">Transmembrane</keyword>
<evidence type="ECO:0000313" key="3">
    <source>
        <dbReference type="Proteomes" id="UP000029055"/>
    </source>
</evidence>